<name>A0ABY5E099_9BACT</name>
<gene>
    <name evidence="1" type="ORF">NJU99_08390</name>
</gene>
<reference evidence="1" key="1">
    <citation type="submission" date="2022-07" db="EMBL/GenBank/DDBJ databases">
        <title>Arcobacter roscoffensis sp. nov., a marine bacterium isolated from coastal seawater collected from Roscoff, France.</title>
        <authorList>
            <person name="Pascual J."/>
            <person name="Lepeaux C."/>
            <person name="Methner A."/>
            <person name="Overmann J."/>
        </authorList>
    </citation>
    <scope>NUCLEOTIDE SEQUENCE</scope>
    <source>
        <strain evidence="1">ARW1-2F2</strain>
    </source>
</reference>
<proteinExistence type="predicted"/>
<keyword evidence="2" id="KW-1185">Reference proteome</keyword>
<accession>A0ABY5E099</accession>
<dbReference type="Proteomes" id="UP001060012">
    <property type="component" value="Chromosome"/>
</dbReference>
<sequence length="70" mass="8290">MKEELIIEIKELIKTSDEDSIEINPNYLTYFEEEELLDIKNQLLERKSSMSALSSGYLDELYEKTKKDEL</sequence>
<evidence type="ECO:0000313" key="1">
    <source>
        <dbReference type="EMBL" id="UTJ05287.1"/>
    </source>
</evidence>
<dbReference type="EMBL" id="CP100595">
    <property type="protein sequence ID" value="UTJ05287.1"/>
    <property type="molecule type" value="Genomic_DNA"/>
</dbReference>
<organism evidence="1 2">
    <name type="scientific">Arcobacter roscoffensis</name>
    <dbReference type="NCBI Taxonomy" id="2961520"/>
    <lineage>
        <taxon>Bacteria</taxon>
        <taxon>Pseudomonadati</taxon>
        <taxon>Campylobacterota</taxon>
        <taxon>Epsilonproteobacteria</taxon>
        <taxon>Campylobacterales</taxon>
        <taxon>Arcobacteraceae</taxon>
        <taxon>Arcobacter</taxon>
    </lineage>
</organism>
<dbReference type="RefSeq" id="WP_254575468.1">
    <property type="nucleotide sequence ID" value="NZ_CP100595.1"/>
</dbReference>
<evidence type="ECO:0000313" key="2">
    <source>
        <dbReference type="Proteomes" id="UP001060012"/>
    </source>
</evidence>
<protein>
    <submittedName>
        <fullName evidence="1">Uncharacterized protein</fullName>
    </submittedName>
</protein>